<dbReference type="CDD" id="cd14789">
    <property type="entry name" value="Tiki"/>
    <property type="match status" value="1"/>
</dbReference>
<keyword evidence="3" id="KW-1185">Reference proteome</keyword>
<dbReference type="InterPro" id="IPR047111">
    <property type="entry name" value="YbaP-like"/>
</dbReference>
<feature type="chain" id="PRO_5037355935" evidence="1">
    <location>
        <begin position="29"/>
        <end position="318"/>
    </location>
</feature>
<dbReference type="KEGG" id="lsf:I8J32_011205"/>
<reference evidence="2 3" key="1">
    <citation type="submission" date="2021-03" db="EMBL/GenBank/DDBJ databases">
        <title>Lysobacter sp. nov. isolated from soil of gangwondo yeongwol, south Korea.</title>
        <authorList>
            <person name="Kim K.R."/>
            <person name="Kim K.H."/>
            <person name="Jeon C.O."/>
        </authorList>
    </citation>
    <scope>NUCLEOTIDE SEQUENCE [LARGE SCALE GENOMIC DNA]</scope>
    <source>
        <strain evidence="2 3">R19</strain>
    </source>
</reference>
<evidence type="ECO:0000313" key="2">
    <source>
        <dbReference type="EMBL" id="QSX77341.1"/>
    </source>
</evidence>
<proteinExistence type="predicted"/>
<evidence type="ECO:0000313" key="3">
    <source>
        <dbReference type="Proteomes" id="UP000639274"/>
    </source>
</evidence>
<sequence length="318" mass="34612">MSLPRLLRRRPWASALLACALIAPAVYALTPASDAAPASSPTHPPLWKVSDKDNSLYLLGSFHLLKTSDYPLSQDVEAAFADAESLVFEVTPAELADPANAAKMQAAAGYSGDQRLSTVLPADVRDKLVARMGEAAFAQLDPYEPWFINLQMLLATASQMGFQFDKGLDNHLMQRAAQAGKPTSGLEGIESQFKVMESAPMSEQVAGLKDLVDNPAEMPRMLNQMHGAWRSSDDATLTALMLKEMREKTPVSYRLMNVQRNDAWLPKLRLLLDKGGKDDALVVVGTLHLLGEDGLVRKLRASGYTVERICTGCGGSKR</sequence>
<dbReference type="InterPro" id="IPR002816">
    <property type="entry name" value="TraB/PrgY/GumN_fam"/>
</dbReference>
<protein>
    <submittedName>
        <fullName evidence="2">TraB/GumN family protein</fullName>
    </submittedName>
</protein>
<evidence type="ECO:0000256" key="1">
    <source>
        <dbReference type="SAM" id="SignalP"/>
    </source>
</evidence>
<dbReference type="PANTHER" id="PTHR40590:SF1">
    <property type="entry name" value="CYTOPLASMIC PROTEIN"/>
    <property type="match status" value="1"/>
</dbReference>
<keyword evidence="1" id="KW-0732">Signal</keyword>
<dbReference type="AlphaFoldDB" id="A0A974Y3U8"/>
<dbReference type="EMBL" id="CP071518">
    <property type="protein sequence ID" value="QSX77341.1"/>
    <property type="molecule type" value="Genomic_DNA"/>
</dbReference>
<dbReference type="Pfam" id="PF01963">
    <property type="entry name" value="TraB_PrgY_gumN"/>
    <property type="match status" value="1"/>
</dbReference>
<gene>
    <name evidence="2" type="ORF">I8J32_011205</name>
</gene>
<accession>A0A974Y3U8</accession>
<feature type="signal peptide" evidence="1">
    <location>
        <begin position="1"/>
        <end position="28"/>
    </location>
</feature>
<name>A0A974Y3U8_9GAMM</name>
<dbReference type="RefSeq" id="WP_200612114.1">
    <property type="nucleotide sequence ID" value="NZ_CP071518.1"/>
</dbReference>
<dbReference type="PANTHER" id="PTHR40590">
    <property type="entry name" value="CYTOPLASMIC PROTEIN-RELATED"/>
    <property type="match status" value="1"/>
</dbReference>
<dbReference type="Proteomes" id="UP000639274">
    <property type="component" value="Chromosome"/>
</dbReference>
<organism evidence="2 3">
    <name type="scientific">Agrilutibacter solisilvae</name>
    <dbReference type="NCBI Taxonomy" id="2763317"/>
    <lineage>
        <taxon>Bacteria</taxon>
        <taxon>Pseudomonadati</taxon>
        <taxon>Pseudomonadota</taxon>
        <taxon>Gammaproteobacteria</taxon>
        <taxon>Lysobacterales</taxon>
        <taxon>Lysobacteraceae</taxon>
        <taxon>Agrilutibacter</taxon>
    </lineage>
</organism>